<evidence type="ECO:0000313" key="8">
    <source>
        <dbReference type="Proteomes" id="UP001310594"/>
    </source>
</evidence>
<keyword evidence="4" id="KW-0863">Zinc-finger</keyword>
<dbReference type="InterPro" id="IPR002110">
    <property type="entry name" value="Ankyrin_rpt"/>
</dbReference>
<keyword evidence="2 3" id="KW-0040">ANK repeat</keyword>
<dbReference type="Gene3D" id="3.30.160.60">
    <property type="entry name" value="Classic Zinc Finger"/>
    <property type="match status" value="1"/>
</dbReference>
<dbReference type="GO" id="GO:0008270">
    <property type="term" value="F:zinc ion binding"/>
    <property type="evidence" value="ECO:0007669"/>
    <property type="project" value="UniProtKB-KW"/>
</dbReference>
<sequence length="1207" mass="130945">MPSSSIRPAELHAGGLRPIDEEDRMQPSAQSSEDENTAAGAQSRFICERCGQEFTQKRSLTRHQQRTKRCADAGLDSRAESCGCCDPPKSFARADTRRLHETRKRRKLQRIDPDAAIRNDRRTEVPSSALDQYGTLSDVNSTTVSRGMHEPGHASLVGELAHELDETGHLDLMRGSDPASGEDFGSRRRSSSSEGHDSGIELQPGIPEAGLASPYKNSGTDHAPAAGFFVPLASVAESVPLQATMDEAMKQDGVDILQYDWQRDPEKYLLINLDELVGTQVISLHGDEAMIWQYERDDTHERPTTSTSDAVSILVIWTNFVQQKQFLHATSARSVFLANLIWIGIYTARRRVNPVNAVAVLQAMNNRVKAIVVDSTSSTIGPAMVIILLAMMVWRGLSTIVSSSVSFSGNGKELQGRLDRMDLDGLPAQLRRNARRLAGTQKEVDDQLLNAVSISNIDAALSLLRRGARSGAALSVAVARDNDVMIGMLLGAGASVDLGMLYTTVSSGQATAVKQLLGNRGHNFAESHGTILLQLAIRLADLDTLLALLSCGVEVDQKPSGDQLLEYASYADPRESGWSTMNYPAYHALTGDPPLCVAAYLGHEWAIACLLGAGATPDVEGVEGTALGYAIRYQPDCVAAMLSKVNHVRYERCFNGLDAIELAVAGHGLAVVKMLLDRCRALVESGCKHNERALKAYLKAPTAALLDLLMTYEVDINDAVNDNGETTLHLAVCTHADDAVLAELLVAHADFSTPDNLGYTALDHAIRTRNIRATRLFLGAGTPRNTRGYHALLSASSGLTDAVEDVEIIEVLAGCGFDADICDTHGHTPLYRACQQNRTMAMEALLQAGTSPTCRALHVAVPRRTPGSRECIQILVAAGADLDQLDEQGCPPLKLAALHLHAEAFEQLIDAGADINGFSISDLHELMFRRPVVSVAPLLGVMLAHDYPILDFKSADGKSILHRAAANGDVESITCIGDRELLYRPSPVMSATVIDVLHFELTSGKYDPELDIGSVRLEGSLSTHYAVCEALLRSQPPGLALDFSTRVITAILQYGFVELEPAISTSFVELLLQKCCSKLTPQLTAELVIHAIKYSSGTDPSTVRTILLLLNCCEKALPPELTMDALTEMLEGSGDWLQEEIEVLLLRQCEDKAELSRLCNELPRLSLLSRAKTKLELGSSSKVELKRRDVLARAMARAGFEVPKWKA</sequence>
<dbReference type="SUPFAM" id="SSF48403">
    <property type="entry name" value="Ankyrin repeat"/>
    <property type="match status" value="2"/>
</dbReference>
<organism evidence="7 8">
    <name type="scientific">Elasticomyces elasticus</name>
    <dbReference type="NCBI Taxonomy" id="574655"/>
    <lineage>
        <taxon>Eukaryota</taxon>
        <taxon>Fungi</taxon>
        <taxon>Dikarya</taxon>
        <taxon>Ascomycota</taxon>
        <taxon>Pezizomycotina</taxon>
        <taxon>Dothideomycetes</taxon>
        <taxon>Dothideomycetidae</taxon>
        <taxon>Mycosphaerellales</taxon>
        <taxon>Teratosphaeriaceae</taxon>
        <taxon>Elasticomyces</taxon>
    </lineage>
</organism>
<comment type="caution">
    <text evidence="7">The sequence shown here is derived from an EMBL/GenBank/DDBJ whole genome shotgun (WGS) entry which is preliminary data.</text>
</comment>
<reference evidence="7" key="1">
    <citation type="submission" date="2023-08" db="EMBL/GenBank/DDBJ databases">
        <title>Black Yeasts Isolated from many extreme environments.</title>
        <authorList>
            <person name="Coleine C."/>
            <person name="Stajich J.E."/>
            <person name="Selbmann L."/>
        </authorList>
    </citation>
    <scope>NUCLEOTIDE SEQUENCE</scope>
    <source>
        <strain evidence="7">CCFEE 5810</strain>
    </source>
</reference>
<dbReference type="Gene3D" id="1.25.40.20">
    <property type="entry name" value="Ankyrin repeat-containing domain"/>
    <property type="match status" value="3"/>
</dbReference>
<keyword evidence="1" id="KW-0677">Repeat</keyword>
<accession>A0AAN7W3Y6</accession>
<protein>
    <recommendedName>
        <fullName evidence="6">C2H2-type domain-containing protein</fullName>
    </recommendedName>
</protein>
<dbReference type="AlphaFoldDB" id="A0AAN7W3Y6"/>
<feature type="repeat" description="ANK" evidence="3">
    <location>
        <begin position="723"/>
        <end position="756"/>
    </location>
</feature>
<dbReference type="PANTHER" id="PTHR24123:SF33">
    <property type="entry name" value="PROTEIN HOS4"/>
    <property type="match status" value="1"/>
</dbReference>
<evidence type="ECO:0000256" key="3">
    <source>
        <dbReference type="PROSITE-ProRule" id="PRU00023"/>
    </source>
</evidence>
<dbReference type="PROSITE" id="PS50088">
    <property type="entry name" value="ANK_REPEAT"/>
    <property type="match status" value="2"/>
</dbReference>
<proteinExistence type="predicted"/>
<keyword evidence="4" id="KW-0479">Metal-binding</keyword>
<dbReference type="InterPro" id="IPR013087">
    <property type="entry name" value="Znf_C2H2_type"/>
</dbReference>
<dbReference type="PANTHER" id="PTHR24123">
    <property type="entry name" value="ANKYRIN REPEAT-CONTAINING"/>
    <property type="match status" value="1"/>
</dbReference>
<dbReference type="Proteomes" id="UP001310594">
    <property type="component" value="Unassembled WGS sequence"/>
</dbReference>
<dbReference type="PROSITE" id="PS50157">
    <property type="entry name" value="ZINC_FINGER_C2H2_2"/>
    <property type="match status" value="1"/>
</dbReference>
<evidence type="ECO:0000256" key="1">
    <source>
        <dbReference type="ARBA" id="ARBA00022737"/>
    </source>
</evidence>
<dbReference type="InterPro" id="IPR036770">
    <property type="entry name" value="Ankyrin_rpt-contain_sf"/>
</dbReference>
<feature type="region of interest" description="Disordered" evidence="5">
    <location>
        <begin position="1"/>
        <end position="40"/>
    </location>
</feature>
<feature type="repeat" description="ANK" evidence="3">
    <location>
        <begin position="888"/>
        <end position="920"/>
    </location>
</feature>
<keyword evidence="4" id="KW-0862">Zinc</keyword>
<feature type="region of interest" description="Disordered" evidence="5">
    <location>
        <begin position="170"/>
        <end position="218"/>
    </location>
</feature>
<dbReference type="EMBL" id="JAVRQU010000010">
    <property type="protein sequence ID" value="KAK5697973.1"/>
    <property type="molecule type" value="Genomic_DNA"/>
</dbReference>
<dbReference type="SMART" id="SM00248">
    <property type="entry name" value="ANK"/>
    <property type="match status" value="12"/>
</dbReference>
<evidence type="ECO:0000256" key="4">
    <source>
        <dbReference type="PROSITE-ProRule" id="PRU00042"/>
    </source>
</evidence>
<dbReference type="InterPro" id="IPR051165">
    <property type="entry name" value="Multifunctional_ANK_Repeat"/>
</dbReference>
<dbReference type="PROSITE" id="PS50297">
    <property type="entry name" value="ANK_REP_REGION"/>
    <property type="match status" value="1"/>
</dbReference>
<dbReference type="Pfam" id="PF12796">
    <property type="entry name" value="Ank_2"/>
    <property type="match status" value="2"/>
</dbReference>
<evidence type="ECO:0000256" key="2">
    <source>
        <dbReference type="ARBA" id="ARBA00023043"/>
    </source>
</evidence>
<evidence type="ECO:0000313" key="7">
    <source>
        <dbReference type="EMBL" id="KAK5697973.1"/>
    </source>
</evidence>
<feature type="domain" description="C2H2-type" evidence="6">
    <location>
        <begin position="45"/>
        <end position="65"/>
    </location>
</feature>
<gene>
    <name evidence="7" type="ORF">LTR97_006933</name>
</gene>
<evidence type="ECO:0000259" key="6">
    <source>
        <dbReference type="PROSITE" id="PS50157"/>
    </source>
</evidence>
<name>A0AAN7W3Y6_9PEZI</name>
<evidence type="ECO:0000256" key="5">
    <source>
        <dbReference type="SAM" id="MobiDB-lite"/>
    </source>
</evidence>